<dbReference type="PANTHER" id="PTHR36172:SF1">
    <property type="entry name" value="RESOLVASE-RELATED"/>
    <property type="match status" value="1"/>
</dbReference>
<dbReference type="InterPro" id="IPR010095">
    <property type="entry name" value="Cas12f1-like_TNB"/>
</dbReference>
<organism evidence="3 4">
    <name type="scientific">Thiorhodovibrio winogradskyi</name>
    <dbReference type="NCBI Taxonomy" id="77007"/>
    <lineage>
        <taxon>Bacteria</taxon>
        <taxon>Pseudomonadati</taxon>
        <taxon>Pseudomonadota</taxon>
        <taxon>Gammaproteobacteria</taxon>
        <taxon>Chromatiales</taxon>
        <taxon>Chromatiaceae</taxon>
        <taxon>Thiorhodovibrio</taxon>
    </lineage>
</organism>
<name>A0ABZ0S1Z7_9GAMM</name>
<feature type="domain" description="Cas12f1-like TNB" evidence="2">
    <location>
        <begin position="323"/>
        <end position="361"/>
    </location>
</feature>
<proteinExistence type="predicted"/>
<reference evidence="3 4" key="1">
    <citation type="journal article" date="2023" name="Microorganisms">
        <title>Thiorhodovibrio frisius and Trv. litoralis spp. nov., Two Novel Members from a Clade of Fastidious Purple Sulfur Bacteria That Exhibit Unique Red-Shifted Light-Harvesting Capabilities.</title>
        <authorList>
            <person name="Methner A."/>
            <person name="Kuzyk S.B."/>
            <person name="Petersen J."/>
            <person name="Bauer S."/>
            <person name="Brinkmann H."/>
            <person name="Sichau K."/>
            <person name="Wanner G."/>
            <person name="Wolf J."/>
            <person name="Neumann-Schaal M."/>
            <person name="Henke P."/>
            <person name="Tank M."/>
            <person name="Sproer C."/>
            <person name="Bunk B."/>
            <person name="Overmann J."/>
        </authorList>
    </citation>
    <scope>NUCLEOTIDE SEQUENCE [LARGE SCALE GENOMIC DNA]</scope>
    <source>
        <strain evidence="3 4">DSM 6702</strain>
    </source>
</reference>
<dbReference type="SUPFAM" id="SSF48208">
    <property type="entry name" value="Six-hairpin glycosidases"/>
    <property type="match status" value="1"/>
</dbReference>
<evidence type="ECO:0000259" key="2">
    <source>
        <dbReference type="Pfam" id="PF07282"/>
    </source>
</evidence>
<dbReference type="Pfam" id="PF07282">
    <property type="entry name" value="Cas12f1-like_TNB"/>
    <property type="match status" value="1"/>
</dbReference>
<evidence type="ECO:0000313" key="3">
    <source>
        <dbReference type="EMBL" id="WPL15350.1"/>
    </source>
</evidence>
<dbReference type="Proteomes" id="UP001432180">
    <property type="component" value="Chromosome"/>
</dbReference>
<dbReference type="EMBL" id="CP121472">
    <property type="protein sequence ID" value="WPL15350.1"/>
    <property type="molecule type" value="Genomic_DNA"/>
</dbReference>
<dbReference type="InterPro" id="IPR051491">
    <property type="entry name" value="Recombinase/Transposase-rel"/>
</dbReference>
<evidence type="ECO:0000256" key="1">
    <source>
        <dbReference type="ARBA" id="ARBA00023125"/>
    </source>
</evidence>
<protein>
    <submittedName>
        <fullName evidence="3">Transposase, IS605 OrfB family</fullName>
    </submittedName>
</protein>
<dbReference type="RefSeq" id="WP_328985926.1">
    <property type="nucleotide sequence ID" value="NZ_CP121472.1"/>
</dbReference>
<gene>
    <name evidence="3" type="ORF">Thiowin_00241</name>
</gene>
<evidence type="ECO:0000313" key="4">
    <source>
        <dbReference type="Proteomes" id="UP001432180"/>
    </source>
</evidence>
<dbReference type="PANTHER" id="PTHR36172">
    <property type="match status" value="1"/>
</dbReference>
<sequence length="374" mass="42255">MYTRILQSIQNLGFGLETTGKATIHIPMAYGTIAMAAALHGDEQTARAAADWLCSNSTSTHKTGWRLNWAWVAFANGVINPADTLYGVTIAIAVDGLYRTYQLTGDQRYLDTVVKALHDYAEQHSQQADDAIYFHYSDQAADHGYRVANITAMLMAQYATLGAATHHSEWIALADHAYRGLMADALHTEAAVSWHYLGNAPKPRDNDPGVRTFATFYADVVVGHLGEGDFSRIQRLAHYLDDLISRLSKEKNKQRQRRMRMAAARMRDKIKHLIDELHHKVAHFLVKNFDCILLPTFETSQMAAKAKRKIRSKTVRNLLTFAHYRFKQFLKHKAQEYGKIVLDVCEAYTSKTHPETGVLHKIDSAKRIRLTNGQ</sequence>
<accession>A0ABZ0S1Z7</accession>
<keyword evidence="1" id="KW-0238">DNA-binding</keyword>
<dbReference type="InterPro" id="IPR008928">
    <property type="entry name" value="6-hairpin_glycosidase_sf"/>
</dbReference>
<keyword evidence="4" id="KW-1185">Reference proteome</keyword>